<organism evidence="1 2">
    <name type="scientific">Araneus ventricosus</name>
    <name type="common">Orbweaver spider</name>
    <name type="synonym">Epeira ventricosa</name>
    <dbReference type="NCBI Taxonomy" id="182803"/>
    <lineage>
        <taxon>Eukaryota</taxon>
        <taxon>Metazoa</taxon>
        <taxon>Ecdysozoa</taxon>
        <taxon>Arthropoda</taxon>
        <taxon>Chelicerata</taxon>
        <taxon>Arachnida</taxon>
        <taxon>Araneae</taxon>
        <taxon>Araneomorphae</taxon>
        <taxon>Entelegynae</taxon>
        <taxon>Araneoidea</taxon>
        <taxon>Araneidae</taxon>
        <taxon>Araneus</taxon>
    </lineage>
</organism>
<evidence type="ECO:0000313" key="2">
    <source>
        <dbReference type="Proteomes" id="UP000499080"/>
    </source>
</evidence>
<name>A0A4Y2U7U5_ARAVE</name>
<dbReference type="EMBL" id="BGPR01033622">
    <property type="protein sequence ID" value="GBO07630.1"/>
    <property type="molecule type" value="Genomic_DNA"/>
</dbReference>
<dbReference type="Proteomes" id="UP000499080">
    <property type="component" value="Unassembled WGS sequence"/>
</dbReference>
<dbReference type="OrthoDB" id="6753017at2759"/>
<accession>A0A4Y2U7U5</accession>
<protein>
    <submittedName>
        <fullName evidence="1">Uncharacterized protein</fullName>
    </submittedName>
</protein>
<gene>
    <name evidence="1" type="ORF">AVEN_73887_1</name>
</gene>
<comment type="caution">
    <text evidence="1">The sequence shown here is derived from an EMBL/GenBank/DDBJ whole genome shotgun (WGS) entry which is preliminary data.</text>
</comment>
<reference evidence="1 2" key="1">
    <citation type="journal article" date="2019" name="Sci. Rep.">
        <title>Orb-weaving spider Araneus ventricosus genome elucidates the spidroin gene catalogue.</title>
        <authorList>
            <person name="Kono N."/>
            <person name="Nakamura H."/>
            <person name="Ohtoshi R."/>
            <person name="Moran D.A.P."/>
            <person name="Shinohara A."/>
            <person name="Yoshida Y."/>
            <person name="Fujiwara M."/>
            <person name="Mori M."/>
            <person name="Tomita M."/>
            <person name="Arakawa K."/>
        </authorList>
    </citation>
    <scope>NUCLEOTIDE SEQUENCE [LARGE SCALE GENOMIC DNA]</scope>
</reference>
<evidence type="ECO:0000313" key="1">
    <source>
        <dbReference type="EMBL" id="GBO07630.1"/>
    </source>
</evidence>
<sequence length="107" mass="12336">MSKDRRIPAPVGSLQRTGMFINSIFLFEFVLLNNFSKMSQICFICSQPLAEGEIVAVERGLKTLIDSSIERNYGYVEYLKDKQSVTIHVQRRKMYTRKTSIAVAKRQ</sequence>
<keyword evidence="2" id="KW-1185">Reference proteome</keyword>
<proteinExistence type="predicted"/>
<dbReference type="AlphaFoldDB" id="A0A4Y2U7U5"/>